<dbReference type="Proteomes" id="UP000215559">
    <property type="component" value="Unassembled WGS sequence"/>
</dbReference>
<evidence type="ECO:0000256" key="3">
    <source>
        <dbReference type="ARBA" id="ARBA00022475"/>
    </source>
</evidence>
<organism evidence="10 11">
    <name type="scientific">candidate division WOR-3 bacterium JGI_Cruoil_03_51_56</name>
    <dbReference type="NCBI Taxonomy" id="1973747"/>
    <lineage>
        <taxon>Bacteria</taxon>
        <taxon>Bacteria division WOR-3</taxon>
    </lineage>
</organism>
<dbReference type="AlphaFoldDB" id="A0A235BUQ0"/>
<dbReference type="EMBL" id="NOZP01000113">
    <property type="protein sequence ID" value="OYD15305.1"/>
    <property type="molecule type" value="Genomic_DNA"/>
</dbReference>
<keyword evidence="3" id="KW-1003">Cell membrane</keyword>
<feature type="transmembrane region" description="Helical" evidence="7">
    <location>
        <begin position="116"/>
        <end position="135"/>
    </location>
</feature>
<evidence type="ECO:0000256" key="2">
    <source>
        <dbReference type="ARBA" id="ARBA00005801"/>
    </source>
</evidence>
<evidence type="ECO:0000259" key="9">
    <source>
        <dbReference type="Pfam" id="PF06750"/>
    </source>
</evidence>
<name>A0A235BUQ0_UNCW3</name>
<dbReference type="Gene3D" id="1.20.120.1220">
    <property type="match status" value="1"/>
</dbReference>
<dbReference type="GO" id="GO:0004190">
    <property type="term" value="F:aspartic-type endopeptidase activity"/>
    <property type="evidence" value="ECO:0007669"/>
    <property type="project" value="InterPro"/>
</dbReference>
<comment type="subcellular location">
    <subcellularLocation>
        <location evidence="1">Cell membrane</location>
        <topology evidence="1">Multi-pass membrane protein</topology>
    </subcellularLocation>
</comment>
<keyword evidence="6 7" id="KW-0472">Membrane</keyword>
<dbReference type="InterPro" id="IPR050882">
    <property type="entry name" value="Prepilin_peptidase/N-MTase"/>
</dbReference>
<dbReference type="PANTHER" id="PTHR30487">
    <property type="entry name" value="TYPE 4 PREPILIN-LIKE PROTEINS LEADER PEPTIDE-PROCESSING ENZYME"/>
    <property type="match status" value="1"/>
</dbReference>
<dbReference type="GO" id="GO:0006465">
    <property type="term" value="P:signal peptide processing"/>
    <property type="evidence" value="ECO:0007669"/>
    <property type="project" value="TreeGrafter"/>
</dbReference>
<evidence type="ECO:0000256" key="1">
    <source>
        <dbReference type="ARBA" id="ARBA00004651"/>
    </source>
</evidence>
<protein>
    <recommendedName>
        <fullName evidence="12">Prepilin peptidase</fullName>
    </recommendedName>
</protein>
<keyword evidence="4 7" id="KW-0812">Transmembrane</keyword>
<dbReference type="InterPro" id="IPR010627">
    <property type="entry name" value="Prepilin_pept_A24_N"/>
</dbReference>
<dbReference type="PANTHER" id="PTHR30487:SF0">
    <property type="entry name" value="PREPILIN LEADER PEPTIDASE_N-METHYLTRANSFERASE-RELATED"/>
    <property type="match status" value="1"/>
</dbReference>
<evidence type="ECO:0000313" key="11">
    <source>
        <dbReference type="Proteomes" id="UP000215559"/>
    </source>
</evidence>
<feature type="domain" description="Prepilin peptidase A24 N-terminal" evidence="9">
    <location>
        <begin position="2"/>
        <end position="85"/>
    </location>
</feature>
<comment type="similarity">
    <text evidence="2">Belongs to the peptidase A24 family.</text>
</comment>
<dbReference type="Pfam" id="PF06750">
    <property type="entry name" value="A24_N_bact"/>
    <property type="match status" value="1"/>
</dbReference>
<feature type="transmembrane region" description="Helical" evidence="7">
    <location>
        <begin position="89"/>
        <end position="109"/>
    </location>
</feature>
<feature type="transmembrane region" description="Helical" evidence="7">
    <location>
        <begin position="231"/>
        <end position="252"/>
    </location>
</feature>
<evidence type="ECO:0000256" key="6">
    <source>
        <dbReference type="ARBA" id="ARBA00023136"/>
    </source>
</evidence>
<dbReference type="GO" id="GO:0005886">
    <property type="term" value="C:plasma membrane"/>
    <property type="evidence" value="ECO:0007669"/>
    <property type="project" value="UniProtKB-SubCell"/>
</dbReference>
<dbReference type="Pfam" id="PF01478">
    <property type="entry name" value="Peptidase_A24"/>
    <property type="match status" value="1"/>
</dbReference>
<evidence type="ECO:0000256" key="5">
    <source>
        <dbReference type="ARBA" id="ARBA00022989"/>
    </source>
</evidence>
<evidence type="ECO:0000256" key="4">
    <source>
        <dbReference type="ARBA" id="ARBA00022692"/>
    </source>
</evidence>
<gene>
    <name evidence="10" type="ORF">CH330_06130</name>
</gene>
<comment type="caution">
    <text evidence="10">The sequence shown here is derived from an EMBL/GenBank/DDBJ whole genome shotgun (WGS) entry which is preliminary data.</text>
</comment>
<proteinExistence type="inferred from homology"/>
<feature type="transmembrane region" description="Helical" evidence="7">
    <location>
        <begin position="200"/>
        <end position="219"/>
    </location>
</feature>
<feature type="domain" description="Prepilin type IV endopeptidase peptidase" evidence="8">
    <location>
        <begin position="95"/>
        <end position="213"/>
    </location>
</feature>
<evidence type="ECO:0008006" key="12">
    <source>
        <dbReference type="Google" id="ProtNLM"/>
    </source>
</evidence>
<feature type="transmembrane region" description="Helical" evidence="7">
    <location>
        <begin position="141"/>
        <end position="158"/>
    </location>
</feature>
<sequence>MLLGLILGSFLNVCIYRIPRGESIVTPPSHCPKCGKRIRFYDNIPVLSYLLLRGRCRFCRCSISLRYPTVELFTGLLFIAAFAKFGYTWMTPKALVMVCFLVTISAIDLEHQIIPFCLSIPGLVVGLASGFLPSVSFVDGLFGALAGAGFVLLAWLLWRYVLARIFRHFGVDQKEGMGGGDLPFAAMIGGFLGLKNTGVALFAAVVAGVIIGLIMRAAGKARRGQQIPFGPFLALGALVGLFFGSEIFNWYLSLTLG</sequence>
<evidence type="ECO:0000259" key="8">
    <source>
        <dbReference type="Pfam" id="PF01478"/>
    </source>
</evidence>
<evidence type="ECO:0000313" key="10">
    <source>
        <dbReference type="EMBL" id="OYD15305.1"/>
    </source>
</evidence>
<feature type="transmembrane region" description="Helical" evidence="7">
    <location>
        <begin position="178"/>
        <end position="194"/>
    </location>
</feature>
<keyword evidence="5 7" id="KW-1133">Transmembrane helix</keyword>
<reference evidence="10 11" key="1">
    <citation type="submission" date="2017-07" db="EMBL/GenBank/DDBJ databases">
        <title>Recovery of genomes from metagenomes via a dereplication, aggregation, and scoring strategy.</title>
        <authorList>
            <person name="Sieber C.M."/>
            <person name="Probst A.J."/>
            <person name="Sharrar A."/>
            <person name="Thomas B.C."/>
            <person name="Hess M."/>
            <person name="Tringe S.G."/>
            <person name="Banfield J.F."/>
        </authorList>
    </citation>
    <scope>NUCLEOTIDE SEQUENCE [LARGE SCALE GENOMIC DNA]</scope>
    <source>
        <strain evidence="10">JGI_Cruoil_03_51_56</strain>
    </source>
</reference>
<accession>A0A235BUQ0</accession>
<evidence type="ECO:0000256" key="7">
    <source>
        <dbReference type="SAM" id="Phobius"/>
    </source>
</evidence>
<dbReference type="InterPro" id="IPR000045">
    <property type="entry name" value="Prepilin_IV_endopep_pep"/>
</dbReference>